<accession>A0A8S3Y0Q5</accession>
<proteinExistence type="predicted"/>
<dbReference type="AlphaFoldDB" id="A0A8S3Y0Q5"/>
<comment type="caution">
    <text evidence="1">The sequence shown here is derived from an EMBL/GenBank/DDBJ whole genome shotgun (WGS) entry which is preliminary data.</text>
</comment>
<protein>
    <submittedName>
        <fullName evidence="1">(apollo) hypothetical protein</fullName>
    </submittedName>
</protein>
<dbReference type="Proteomes" id="UP000691718">
    <property type="component" value="Unassembled WGS sequence"/>
</dbReference>
<organism evidence="1 2">
    <name type="scientific">Parnassius apollo</name>
    <name type="common">Apollo butterfly</name>
    <name type="synonym">Papilio apollo</name>
    <dbReference type="NCBI Taxonomy" id="110799"/>
    <lineage>
        <taxon>Eukaryota</taxon>
        <taxon>Metazoa</taxon>
        <taxon>Ecdysozoa</taxon>
        <taxon>Arthropoda</taxon>
        <taxon>Hexapoda</taxon>
        <taxon>Insecta</taxon>
        <taxon>Pterygota</taxon>
        <taxon>Neoptera</taxon>
        <taxon>Endopterygota</taxon>
        <taxon>Lepidoptera</taxon>
        <taxon>Glossata</taxon>
        <taxon>Ditrysia</taxon>
        <taxon>Papilionoidea</taxon>
        <taxon>Papilionidae</taxon>
        <taxon>Parnassiinae</taxon>
        <taxon>Parnassini</taxon>
        <taxon>Parnassius</taxon>
        <taxon>Parnassius</taxon>
    </lineage>
</organism>
<evidence type="ECO:0000313" key="1">
    <source>
        <dbReference type="EMBL" id="CAG5049204.1"/>
    </source>
</evidence>
<gene>
    <name evidence="1" type="ORF">PAPOLLO_LOCUS24436</name>
</gene>
<keyword evidence="2" id="KW-1185">Reference proteome</keyword>
<name>A0A8S3Y0Q5_PARAO</name>
<reference evidence="1" key="1">
    <citation type="submission" date="2021-04" db="EMBL/GenBank/DDBJ databases">
        <authorList>
            <person name="Tunstrom K."/>
        </authorList>
    </citation>
    <scope>NUCLEOTIDE SEQUENCE</scope>
</reference>
<sequence>MSKIVTKSKTINLEIRDSNSSIVKRITFDNSSNELSPTLKLVASDGAKEIRQDVKPHEIWHLFIPRIYQENKNRAGFINNRRRDLFNINKTVIITISTTESGVVYVPPDKLEGSEKEVDLDPDEEFQVDESNHGLYLLNYSDTENVTQNLLTAVLISNVTLDANVYFKDEKPETNTIANSTEIQSNINIKNESDKGNQTLFMSDEIYNHFRPLETELPDDEMAPFIFFGQKLGGPIISDNLTNSPSFSASTKSVNFIVAPPEKRKFNSRYSATEKYKNTNAGEDEINEDMDVSVVKNVIEKNKIRNTVKGPAPARPVGLVNAYRKYSSTTQTTPKSPNIAELYVTEPVLQNVTPSSFGNMTIYNNTLKETVKHNVNITKDASSNRTATNSAPKSFPRSYFNLRRRPAKVSASSTESVTATTLNSTTEKASTSVYTAVVTSVSITSSMKGQNKTDNMKGSENDTIVDIVNDNINATLPKELLINDNKTSTIPPTTARPYRHRIRIRTTTTESSFNPNPVQTLPAVTLKPNPLIISEFTTKIPDTQATTTAKLPEQLASFNPQKNYDNSSYVSTAKPRNILRRRRPTTTTTNLPMVTKNENILTISIPTTTLSPVSTSTHGVVIATISLNDNSKTSLVSGAAPVFISKNVSKIENNTTVVNTTRGKGK</sequence>
<dbReference type="OrthoDB" id="3256376at2759"/>
<dbReference type="EMBL" id="CAJQZP010001468">
    <property type="protein sequence ID" value="CAG5049204.1"/>
    <property type="molecule type" value="Genomic_DNA"/>
</dbReference>
<evidence type="ECO:0000313" key="2">
    <source>
        <dbReference type="Proteomes" id="UP000691718"/>
    </source>
</evidence>